<name>A0AA38HPX7_9CUCU</name>
<dbReference type="PANTHER" id="PTHR11011">
    <property type="entry name" value="MALE STERILITY PROTEIN 2-RELATED"/>
    <property type="match status" value="1"/>
</dbReference>
<evidence type="ECO:0000259" key="5">
    <source>
        <dbReference type="Pfam" id="PF03015"/>
    </source>
</evidence>
<comment type="similarity">
    <text evidence="1 4">Belongs to the fatty acyl-CoA reductase family.</text>
</comment>
<keyword evidence="4" id="KW-1133">Transmembrane helix</keyword>
<dbReference type="GO" id="GO:0102965">
    <property type="term" value="F:alcohol-forming long-chain fatty acyl-CoA reductase activity"/>
    <property type="evidence" value="ECO:0007669"/>
    <property type="project" value="UniProtKB-EC"/>
</dbReference>
<comment type="caution">
    <text evidence="7">The sequence shown here is derived from an EMBL/GenBank/DDBJ whole genome shotgun (WGS) entry which is preliminary data.</text>
</comment>
<organism evidence="7 8">
    <name type="scientific">Zophobas morio</name>
    <dbReference type="NCBI Taxonomy" id="2755281"/>
    <lineage>
        <taxon>Eukaryota</taxon>
        <taxon>Metazoa</taxon>
        <taxon>Ecdysozoa</taxon>
        <taxon>Arthropoda</taxon>
        <taxon>Hexapoda</taxon>
        <taxon>Insecta</taxon>
        <taxon>Pterygota</taxon>
        <taxon>Neoptera</taxon>
        <taxon>Endopterygota</taxon>
        <taxon>Coleoptera</taxon>
        <taxon>Polyphaga</taxon>
        <taxon>Cucujiformia</taxon>
        <taxon>Tenebrionidae</taxon>
        <taxon>Zophobas</taxon>
    </lineage>
</organism>
<evidence type="ECO:0000256" key="2">
    <source>
        <dbReference type="ARBA" id="ARBA00022516"/>
    </source>
</evidence>
<dbReference type="Pfam" id="PF03015">
    <property type="entry name" value="Sterile"/>
    <property type="match status" value="1"/>
</dbReference>
<keyword evidence="4" id="KW-0812">Transmembrane</keyword>
<dbReference type="CDD" id="cd09071">
    <property type="entry name" value="FAR_C"/>
    <property type="match status" value="1"/>
</dbReference>
<dbReference type="PANTHER" id="PTHR11011:SF60">
    <property type="entry name" value="FATTY ACYL-COA REDUCTASE-RELATED"/>
    <property type="match status" value="1"/>
</dbReference>
<dbReference type="SUPFAM" id="SSF51735">
    <property type="entry name" value="NAD(P)-binding Rossmann-fold domains"/>
    <property type="match status" value="1"/>
</dbReference>
<dbReference type="GO" id="GO:0005777">
    <property type="term" value="C:peroxisome"/>
    <property type="evidence" value="ECO:0007669"/>
    <property type="project" value="TreeGrafter"/>
</dbReference>
<gene>
    <name evidence="7" type="ORF">Zmor_028214</name>
</gene>
<keyword evidence="8" id="KW-1185">Reference proteome</keyword>
<keyword evidence="4" id="KW-0521">NADP</keyword>
<feature type="transmembrane region" description="Helical" evidence="4">
    <location>
        <begin position="458"/>
        <end position="478"/>
    </location>
</feature>
<keyword evidence="2 4" id="KW-0444">Lipid biosynthesis</keyword>
<evidence type="ECO:0000256" key="1">
    <source>
        <dbReference type="ARBA" id="ARBA00005928"/>
    </source>
</evidence>
<dbReference type="InterPro" id="IPR033640">
    <property type="entry name" value="FAR_C"/>
</dbReference>
<dbReference type="EC" id="1.2.1.84" evidence="4"/>
<dbReference type="Gene3D" id="3.40.50.720">
    <property type="entry name" value="NAD(P)-binding Rossmann-like Domain"/>
    <property type="match status" value="1"/>
</dbReference>
<feature type="domain" description="Thioester reductase (TE)" evidence="6">
    <location>
        <begin position="19"/>
        <end position="284"/>
    </location>
</feature>
<feature type="domain" description="Fatty acyl-CoA reductase C-terminal" evidence="5">
    <location>
        <begin position="351"/>
        <end position="435"/>
    </location>
</feature>
<dbReference type="GO" id="GO:0035336">
    <property type="term" value="P:long-chain fatty-acyl-CoA metabolic process"/>
    <property type="evidence" value="ECO:0007669"/>
    <property type="project" value="TreeGrafter"/>
</dbReference>
<comment type="function">
    <text evidence="4">Catalyzes the reduction of fatty acyl-CoA to fatty alcohols.</text>
</comment>
<dbReference type="InterPro" id="IPR036291">
    <property type="entry name" value="NAD(P)-bd_dom_sf"/>
</dbReference>
<dbReference type="InterPro" id="IPR013120">
    <property type="entry name" value="FAR_NAD-bd"/>
</dbReference>
<evidence type="ECO:0000313" key="8">
    <source>
        <dbReference type="Proteomes" id="UP001168821"/>
    </source>
</evidence>
<dbReference type="Pfam" id="PF07993">
    <property type="entry name" value="NAD_binding_4"/>
    <property type="match status" value="1"/>
</dbReference>
<keyword evidence="3 4" id="KW-0443">Lipid metabolism</keyword>
<protein>
    <recommendedName>
        <fullName evidence="4">Fatty acyl-CoA reductase</fullName>
        <ecNumber evidence="4">1.2.1.84</ecNumber>
    </recommendedName>
</protein>
<reference evidence="7" key="1">
    <citation type="journal article" date="2023" name="G3 (Bethesda)">
        <title>Whole genome assemblies of Zophobas morio and Tenebrio molitor.</title>
        <authorList>
            <person name="Kaur S."/>
            <person name="Stinson S.A."/>
            <person name="diCenzo G.C."/>
        </authorList>
    </citation>
    <scope>NUCLEOTIDE SEQUENCE</scope>
    <source>
        <strain evidence="7">QUZm001</strain>
    </source>
</reference>
<evidence type="ECO:0000256" key="3">
    <source>
        <dbReference type="ARBA" id="ARBA00023098"/>
    </source>
</evidence>
<evidence type="ECO:0000256" key="4">
    <source>
        <dbReference type="RuleBase" id="RU363097"/>
    </source>
</evidence>
<dbReference type="Proteomes" id="UP001168821">
    <property type="component" value="Unassembled WGS sequence"/>
</dbReference>
<dbReference type="AlphaFoldDB" id="A0AA38HPX7"/>
<keyword evidence="4" id="KW-0472">Membrane</keyword>
<sequence>MSNNSQIGEFFKNQTIFLTEGTDLIGKLLVEKLLRTADLKKIYILMRAKREKKFAERFDDFFHNACFKNINRNDFESKVSVIGGDCKKLGLGLNSKDVDILKKETTCIIHAAANVNLRQTIKEASYNVVSTNEMIKLAERMENLKIFVYVSTSFTNCFNSHIREEIYQTPIKAEAFLDLVDSCNEDEVEKTLLPYLNKWPNNYAFSKCLSEALIKDSGMDIPTTIVRPSSVTNAMKHPVPGWVDNYHSIVGIVAGGFLGILQNLYAKKEKKVHFVPADFVCNCILAVAWDTANSKNLTVINCVGEPIVYERLVSKIDSLYWKFPSVKCLWFPKMTIIQNKCWYNVKGYWMLMLAYCIDLILFCSKQQVGASKMRKQIAEQVSVLSYFTVREWNFDDDRFMNLWKKMGDEDKKIFPFYVNTMDWNKYLSNCILGIRLLFKDPISTLPHAKAKFKIMSSFYYTIVALFYYFLYIMFYKFLTK</sequence>
<dbReference type="GO" id="GO:0080019">
    <property type="term" value="F:alcohol-forming very long-chain fatty acyl-CoA reductase activity"/>
    <property type="evidence" value="ECO:0007669"/>
    <property type="project" value="InterPro"/>
</dbReference>
<comment type="catalytic activity">
    <reaction evidence="4">
        <text>a long-chain fatty acyl-CoA + 2 NADPH + 2 H(+) = a long-chain primary fatty alcohol + 2 NADP(+) + CoA</text>
        <dbReference type="Rhea" id="RHEA:52716"/>
        <dbReference type="ChEBI" id="CHEBI:15378"/>
        <dbReference type="ChEBI" id="CHEBI:57287"/>
        <dbReference type="ChEBI" id="CHEBI:57783"/>
        <dbReference type="ChEBI" id="CHEBI:58349"/>
        <dbReference type="ChEBI" id="CHEBI:77396"/>
        <dbReference type="ChEBI" id="CHEBI:83139"/>
        <dbReference type="EC" id="1.2.1.84"/>
    </reaction>
</comment>
<dbReference type="InterPro" id="IPR026055">
    <property type="entry name" value="FAR"/>
</dbReference>
<evidence type="ECO:0000259" key="6">
    <source>
        <dbReference type="Pfam" id="PF07993"/>
    </source>
</evidence>
<keyword evidence="4" id="KW-0560">Oxidoreductase</keyword>
<dbReference type="EMBL" id="JALNTZ010000009">
    <property type="protein sequence ID" value="KAJ3641733.1"/>
    <property type="molecule type" value="Genomic_DNA"/>
</dbReference>
<dbReference type="CDD" id="cd05236">
    <property type="entry name" value="FAR-N_SDR_e"/>
    <property type="match status" value="1"/>
</dbReference>
<evidence type="ECO:0000313" key="7">
    <source>
        <dbReference type="EMBL" id="KAJ3641733.1"/>
    </source>
</evidence>
<accession>A0AA38HPX7</accession>
<proteinExistence type="inferred from homology"/>